<dbReference type="InterPro" id="IPR010342">
    <property type="entry name" value="DUF938"/>
</dbReference>
<comment type="caution">
    <text evidence="1">The sequence shown here is derived from an EMBL/GenBank/DDBJ whole genome shotgun (WGS) entry which is preliminary data.</text>
</comment>
<dbReference type="Gene3D" id="3.40.50.150">
    <property type="entry name" value="Vaccinia Virus protein VP39"/>
    <property type="match status" value="1"/>
</dbReference>
<evidence type="ECO:0000313" key="2">
    <source>
        <dbReference type="Proteomes" id="UP001595615"/>
    </source>
</evidence>
<dbReference type="SUPFAM" id="SSF53335">
    <property type="entry name" value="S-adenosyl-L-methionine-dependent methyltransferases"/>
    <property type="match status" value="1"/>
</dbReference>
<proteinExistence type="predicted"/>
<dbReference type="Proteomes" id="UP001595615">
    <property type="component" value="Unassembled WGS sequence"/>
</dbReference>
<dbReference type="Pfam" id="PF06080">
    <property type="entry name" value="DUF938"/>
    <property type="match status" value="1"/>
</dbReference>
<keyword evidence="2" id="KW-1185">Reference proteome</keyword>
<dbReference type="PANTHER" id="PTHR20974">
    <property type="entry name" value="UPF0585 PROTEIN CG18661"/>
    <property type="match status" value="1"/>
</dbReference>
<name>A0ABV7XEE3_9SPHN</name>
<dbReference type="RefSeq" id="WP_380861934.1">
    <property type="nucleotide sequence ID" value="NZ_JBHRXV010000011.1"/>
</dbReference>
<dbReference type="EMBL" id="JBHRXV010000011">
    <property type="protein sequence ID" value="MFC3713438.1"/>
    <property type="molecule type" value="Genomic_DNA"/>
</dbReference>
<dbReference type="InterPro" id="IPR029063">
    <property type="entry name" value="SAM-dependent_MTases_sf"/>
</dbReference>
<organism evidence="1 2">
    <name type="scientific">Sphingoaurantiacus capsulatus</name>
    <dbReference type="NCBI Taxonomy" id="1771310"/>
    <lineage>
        <taxon>Bacteria</taxon>
        <taxon>Pseudomonadati</taxon>
        <taxon>Pseudomonadota</taxon>
        <taxon>Alphaproteobacteria</taxon>
        <taxon>Sphingomonadales</taxon>
        <taxon>Sphingosinicellaceae</taxon>
        <taxon>Sphingoaurantiacus</taxon>
    </lineage>
</organism>
<protein>
    <submittedName>
        <fullName evidence="1">DUF938 domain-containing protein</fullName>
    </submittedName>
</protein>
<gene>
    <name evidence="1" type="ORF">ACFOMD_12705</name>
</gene>
<reference evidence="2" key="1">
    <citation type="journal article" date="2019" name="Int. J. Syst. Evol. Microbiol.">
        <title>The Global Catalogue of Microorganisms (GCM) 10K type strain sequencing project: providing services to taxonomists for standard genome sequencing and annotation.</title>
        <authorList>
            <consortium name="The Broad Institute Genomics Platform"/>
            <consortium name="The Broad Institute Genome Sequencing Center for Infectious Disease"/>
            <person name="Wu L."/>
            <person name="Ma J."/>
        </authorList>
    </citation>
    <scope>NUCLEOTIDE SEQUENCE [LARGE SCALE GENOMIC DNA]</scope>
    <source>
        <strain evidence="2">KCTC 42644</strain>
    </source>
</reference>
<accession>A0ABV7XEE3</accession>
<sequence>MIANESWSGEDRRASPSVARNREPILDVLRRVLPPRGLVLEIAAGTGEHAVHFAGALPGLDWQPTDPDAMSRRSIAAWRAEAGLPNLREPLPLDVIAADWPVGAADAVVCINMIHISPWAATEGLMAGAAARLSPGAPLFVYGPFRREGVPIAPSNEAFDASLRERNPAWGLRDLEAVQALAAGQGFDLAEVIEMPASNLSLVFCRR</sequence>
<evidence type="ECO:0000313" key="1">
    <source>
        <dbReference type="EMBL" id="MFC3713438.1"/>
    </source>
</evidence>
<dbReference type="PANTHER" id="PTHR20974:SF0">
    <property type="entry name" value="UPF0585 PROTEIN CG18661"/>
    <property type="match status" value="1"/>
</dbReference>